<dbReference type="CDD" id="cd00082">
    <property type="entry name" value="HisKA"/>
    <property type="match status" value="1"/>
</dbReference>
<dbReference type="PANTHER" id="PTHR45453">
    <property type="entry name" value="PHOSPHATE REGULON SENSOR PROTEIN PHOR"/>
    <property type="match status" value="1"/>
</dbReference>
<gene>
    <name evidence="14" type="ORF">JF625_10910</name>
</gene>
<dbReference type="Proteomes" id="UP000700706">
    <property type="component" value="Unassembled WGS sequence"/>
</dbReference>
<dbReference type="FunFam" id="1.10.287.130:FF:000008">
    <property type="entry name" value="Two-component sensor histidine kinase"/>
    <property type="match status" value="1"/>
</dbReference>
<evidence type="ECO:0000256" key="2">
    <source>
        <dbReference type="ARBA" id="ARBA00004236"/>
    </source>
</evidence>
<dbReference type="InterPro" id="IPR035965">
    <property type="entry name" value="PAS-like_dom_sf"/>
</dbReference>
<dbReference type="GO" id="GO:0016036">
    <property type="term" value="P:cellular response to phosphate starvation"/>
    <property type="evidence" value="ECO:0007669"/>
    <property type="project" value="TreeGrafter"/>
</dbReference>
<dbReference type="InterPro" id="IPR004358">
    <property type="entry name" value="Sig_transdc_His_kin-like_C"/>
</dbReference>
<dbReference type="PROSITE" id="PS50109">
    <property type="entry name" value="HIS_KIN"/>
    <property type="match status" value="1"/>
</dbReference>
<evidence type="ECO:0000256" key="8">
    <source>
        <dbReference type="ARBA" id="ARBA00022777"/>
    </source>
</evidence>
<dbReference type="EC" id="2.7.13.3" evidence="3"/>
<comment type="catalytic activity">
    <reaction evidence="1">
        <text>ATP + protein L-histidine = ADP + protein N-phospho-L-histidine.</text>
        <dbReference type="EC" id="2.7.13.3"/>
    </reaction>
</comment>
<comment type="subcellular location">
    <subcellularLocation>
        <location evidence="2">Cell membrane</location>
    </subcellularLocation>
</comment>
<dbReference type="PANTHER" id="PTHR45453:SF1">
    <property type="entry name" value="PHOSPHATE REGULON SENSOR PROTEIN PHOR"/>
    <property type="match status" value="1"/>
</dbReference>
<dbReference type="SUPFAM" id="SSF55785">
    <property type="entry name" value="PYP-like sensor domain (PAS domain)"/>
    <property type="match status" value="1"/>
</dbReference>
<dbReference type="SMART" id="SM00388">
    <property type="entry name" value="HisKA"/>
    <property type="match status" value="1"/>
</dbReference>
<evidence type="ECO:0000256" key="5">
    <source>
        <dbReference type="ARBA" id="ARBA00022553"/>
    </source>
</evidence>
<dbReference type="InterPro" id="IPR036890">
    <property type="entry name" value="HATPase_C_sf"/>
</dbReference>
<name>A0A952KDU6_9PROT</name>
<evidence type="ECO:0000256" key="10">
    <source>
        <dbReference type="ARBA" id="ARBA00023012"/>
    </source>
</evidence>
<dbReference type="SUPFAM" id="SSF47384">
    <property type="entry name" value="Homodimeric domain of signal transducing histidine kinase"/>
    <property type="match status" value="1"/>
</dbReference>
<dbReference type="FunFam" id="3.30.565.10:FF:000006">
    <property type="entry name" value="Sensor histidine kinase WalK"/>
    <property type="match status" value="1"/>
</dbReference>
<dbReference type="Gene3D" id="3.30.450.20">
    <property type="entry name" value="PAS domain"/>
    <property type="match status" value="1"/>
</dbReference>
<dbReference type="InterPro" id="IPR003594">
    <property type="entry name" value="HATPase_dom"/>
</dbReference>
<dbReference type="SUPFAM" id="SSF55874">
    <property type="entry name" value="ATPase domain of HSP90 chaperone/DNA topoisomerase II/histidine kinase"/>
    <property type="match status" value="1"/>
</dbReference>
<reference evidence="14" key="1">
    <citation type="submission" date="2020-06" db="EMBL/GenBank/DDBJ databases">
        <title>Stable isotope informed genome-resolved metagenomics uncovers potential trophic interactions in rhizosphere soil.</title>
        <authorList>
            <person name="Starr E.P."/>
            <person name="Shi S."/>
            <person name="Blazewicz S.J."/>
            <person name="Koch B.J."/>
            <person name="Probst A.J."/>
            <person name="Hungate B.A."/>
            <person name="Pett-Ridge J."/>
            <person name="Firestone M.K."/>
            <person name="Banfield J.F."/>
        </authorList>
    </citation>
    <scope>NUCLEOTIDE SEQUENCE</scope>
    <source>
        <strain evidence="14">YM_69_17</strain>
    </source>
</reference>
<keyword evidence="12" id="KW-0812">Transmembrane</keyword>
<keyword evidence="5" id="KW-0597">Phosphoprotein</keyword>
<evidence type="ECO:0000256" key="3">
    <source>
        <dbReference type="ARBA" id="ARBA00012438"/>
    </source>
</evidence>
<dbReference type="AlphaFoldDB" id="A0A952KDU6"/>
<evidence type="ECO:0000259" key="13">
    <source>
        <dbReference type="PROSITE" id="PS50109"/>
    </source>
</evidence>
<feature type="transmembrane region" description="Helical" evidence="12">
    <location>
        <begin position="9"/>
        <end position="26"/>
    </location>
</feature>
<keyword evidence="11 12" id="KW-0472">Membrane</keyword>
<dbReference type="Gene3D" id="3.30.565.10">
    <property type="entry name" value="Histidine kinase-like ATPase, C-terminal domain"/>
    <property type="match status" value="1"/>
</dbReference>
<dbReference type="Pfam" id="PF13188">
    <property type="entry name" value="PAS_8"/>
    <property type="match status" value="1"/>
</dbReference>
<evidence type="ECO:0000256" key="12">
    <source>
        <dbReference type="SAM" id="Phobius"/>
    </source>
</evidence>
<evidence type="ECO:0000256" key="1">
    <source>
        <dbReference type="ARBA" id="ARBA00000085"/>
    </source>
</evidence>
<dbReference type="GO" id="GO:0005886">
    <property type="term" value="C:plasma membrane"/>
    <property type="evidence" value="ECO:0007669"/>
    <property type="project" value="UniProtKB-SubCell"/>
</dbReference>
<dbReference type="InterPro" id="IPR036097">
    <property type="entry name" value="HisK_dim/P_sf"/>
</dbReference>
<dbReference type="SMART" id="SM00387">
    <property type="entry name" value="HATPase_c"/>
    <property type="match status" value="1"/>
</dbReference>
<organism evidence="14 15">
    <name type="scientific">Inquilinus limosus</name>
    <dbReference type="NCBI Taxonomy" id="171674"/>
    <lineage>
        <taxon>Bacteria</taxon>
        <taxon>Pseudomonadati</taxon>
        <taxon>Pseudomonadota</taxon>
        <taxon>Alphaproteobacteria</taxon>
        <taxon>Rhodospirillales</taxon>
        <taxon>Rhodospirillaceae</taxon>
        <taxon>Inquilinus</taxon>
    </lineage>
</organism>
<keyword evidence="4" id="KW-1003">Cell membrane</keyword>
<keyword evidence="7" id="KW-0547">Nucleotide-binding</keyword>
<sequence>MAGPIYRHLFGIGVIAVLVVALLLLSSRADGIGVWLAAGGVVVVIGVAGLFAWRLLRDLDLLRRHIEASTAEVPERSPRPSTEIGQILFLHLQRLQRHARGRERSLAVELQTASEILEAQDDPILVLAGDRSVLRANGAAERLFGDRLLGRDMAEAIRHPEIVAAVDAVLAGGPIQTVALNLPVPIEREFEVRIQRFERRGDAGERDSGERESGDRPEPALLVTLYDLTATKRVEQMRADFVANASHELRTPLSSLMGFIETLRGPARDDAAARERFLGIMQQQAERMSRLVNDLLSLSRIELDEHVPPTGRVAVGPLLQSVADALELKAQRKGQRLELDLAPDLPPVVGDSDQLYQVFQNLVSNAINYGRQGGVVGLSARSAVDGRRTSLVVTVRDQGEGIAREHLPRLTERFYRVDPARSRAVGGTGLGLAIVKHIVSRHRGRLEIDSEVGRGSVFTVFLPAAPGGKPSGRGLHKTVTELS</sequence>
<feature type="domain" description="Histidine kinase" evidence="13">
    <location>
        <begin position="244"/>
        <end position="466"/>
    </location>
</feature>
<evidence type="ECO:0000256" key="4">
    <source>
        <dbReference type="ARBA" id="ARBA00022475"/>
    </source>
</evidence>
<dbReference type="InterPro" id="IPR003661">
    <property type="entry name" value="HisK_dim/P_dom"/>
</dbReference>
<dbReference type="Pfam" id="PF00512">
    <property type="entry name" value="HisKA"/>
    <property type="match status" value="1"/>
</dbReference>
<dbReference type="InterPro" id="IPR000014">
    <property type="entry name" value="PAS"/>
</dbReference>
<evidence type="ECO:0000256" key="9">
    <source>
        <dbReference type="ARBA" id="ARBA00022840"/>
    </source>
</evidence>
<evidence type="ECO:0000313" key="14">
    <source>
        <dbReference type="EMBL" id="MBW8725647.1"/>
    </source>
</evidence>
<evidence type="ECO:0000256" key="6">
    <source>
        <dbReference type="ARBA" id="ARBA00022679"/>
    </source>
</evidence>
<dbReference type="InterPro" id="IPR005467">
    <property type="entry name" value="His_kinase_dom"/>
</dbReference>
<keyword evidence="9" id="KW-0067">ATP-binding</keyword>
<proteinExistence type="predicted"/>
<accession>A0A952KDU6</accession>
<dbReference type="GO" id="GO:0005524">
    <property type="term" value="F:ATP binding"/>
    <property type="evidence" value="ECO:0007669"/>
    <property type="project" value="UniProtKB-KW"/>
</dbReference>
<feature type="transmembrane region" description="Helical" evidence="12">
    <location>
        <begin position="32"/>
        <end position="56"/>
    </location>
</feature>
<keyword evidence="8 14" id="KW-0418">Kinase</keyword>
<dbReference type="EMBL" id="JAEKLZ010000180">
    <property type="protein sequence ID" value="MBW8725647.1"/>
    <property type="molecule type" value="Genomic_DNA"/>
</dbReference>
<keyword evidence="10" id="KW-0902">Two-component regulatory system</keyword>
<protein>
    <recommendedName>
        <fullName evidence="3">histidine kinase</fullName>
        <ecNumber evidence="3">2.7.13.3</ecNumber>
    </recommendedName>
</protein>
<dbReference type="Gene3D" id="1.10.287.130">
    <property type="match status" value="1"/>
</dbReference>
<dbReference type="InterPro" id="IPR050351">
    <property type="entry name" value="BphY/WalK/GraS-like"/>
</dbReference>
<evidence type="ECO:0000256" key="7">
    <source>
        <dbReference type="ARBA" id="ARBA00022741"/>
    </source>
</evidence>
<keyword evidence="12" id="KW-1133">Transmembrane helix</keyword>
<comment type="caution">
    <text evidence="14">The sequence shown here is derived from an EMBL/GenBank/DDBJ whole genome shotgun (WGS) entry which is preliminary data.</text>
</comment>
<dbReference type="PRINTS" id="PR00344">
    <property type="entry name" value="BCTRLSENSOR"/>
</dbReference>
<dbReference type="GO" id="GO:0000155">
    <property type="term" value="F:phosphorelay sensor kinase activity"/>
    <property type="evidence" value="ECO:0007669"/>
    <property type="project" value="InterPro"/>
</dbReference>
<keyword evidence="6" id="KW-0808">Transferase</keyword>
<evidence type="ECO:0000313" key="15">
    <source>
        <dbReference type="Proteomes" id="UP000700706"/>
    </source>
</evidence>
<evidence type="ECO:0000256" key="11">
    <source>
        <dbReference type="ARBA" id="ARBA00023136"/>
    </source>
</evidence>
<dbReference type="Pfam" id="PF02518">
    <property type="entry name" value="HATPase_c"/>
    <property type="match status" value="1"/>
</dbReference>
<dbReference type="GO" id="GO:0004721">
    <property type="term" value="F:phosphoprotein phosphatase activity"/>
    <property type="evidence" value="ECO:0007669"/>
    <property type="project" value="TreeGrafter"/>
</dbReference>